<dbReference type="WBParaSite" id="ACRNAN_scaffold5964.g7992.t1">
    <property type="protein sequence ID" value="ACRNAN_scaffold5964.g7992.t1"/>
    <property type="gene ID" value="ACRNAN_scaffold5964.g7992"/>
</dbReference>
<protein>
    <submittedName>
        <fullName evidence="3">Uncharacterized protein</fullName>
    </submittedName>
</protein>
<name>A0A914E806_9BILA</name>
<dbReference type="Proteomes" id="UP000887540">
    <property type="component" value="Unplaced"/>
</dbReference>
<reference evidence="3" key="1">
    <citation type="submission" date="2022-11" db="UniProtKB">
        <authorList>
            <consortium name="WormBaseParasite"/>
        </authorList>
    </citation>
    <scope>IDENTIFICATION</scope>
</reference>
<sequence length="97" mass="11213">MGTFKKFLVVLLLLVQIFLSHGHYPRKQQQDEITVKKNEFTNESVLIDRLEEEHFTNLATIPRLSKNVQVQQYWITVQPYFPAPGLVPGVSYPASKI</sequence>
<evidence type="ECO:0000256" key="1">
    <source>
        <dbReference type="SAM" id="SignalP"/>
    </source>
</evidence>
<feature type="chain" id="PRO_5036949429" evidence="1">
    <location>
        <begin position="23"/>
        <end position="97"/>
    </location>
</feature>
<keyword evidence="2" id="KW-1185">Reference proteome</keyword>
<evidence type="ECO:0000313" key="2">
    <source>
        <dbReference type="Proteomes" id="UP000887540"/>
    </source>
</evidence>
<accession>A0A914E806</accession>
<proteinExistence type="predicted"/>
<keyword evidence="1" id="KW-0732">Signal</keyword>
<feature type="signal peptide" evidence="1">
    <location>
        <begin position="1"/>
        <end position="22"/>
    </location>
</feature>
<evidence type="ECO:0000313" key="3">
    <source>
        <dbReference type="WBParaSite" id="ACRNAN_scaffold5964.g7992.t1"/>
    </source>
</evidence>
<dbReference type="AlphaFoldDB" id="A0A914E806"/>
<organism evidence="2 3">
    <name type="scientific">Acrobeloides nanus</name>
    <dbReference type="NCBI Taxonomy" id="290746"/>
    <lineage>
        <taxon>Eukaryota</taxon>
        <taxon>Metazoa</taxon>
        <taxon>Ecdysozoa</taxon>
        <taxon>Nematoda</taxon>
        <taxon>Chromadorea</taxon>
        <taxon>Rhabditida</taxon>
        <taxon>Tylenchina</taxon>
        <taxon>Cephalobomorpha</taxon>
        <taxon>Cephaloboidea</taxon>
        <taxon>Cephalobidae</taxon>
        <taxon>Acrobeloides</taxon>
    </lineage>
</organism>